<dbReference type="GO" id="GO:0003677">
    <property type="term" value="F:DNA binding"/>
    <property type="evidence" value="ECO:0007669"/>
    <property type="project" value="UniProtKB-KW"/>
</dbReference>
<reference evidence="2 3" key="1">
    <citation type="submission" date="2022-08" db="EMBL/GenBank/DDBJ databases">
        <title>Bacterial and archaeal communities from various locations to study Microbial Dark Matter (Phase II).</title>
        <authorList>
            <person name="Stepanauskas R."/>
        </authorList>
    </citation>
    <scope>NUCLEOTIDE SEQUENCE [LARGE SCALE GENOMIC DNA]</scope>
    <source>
        <strain evidence="2 3">PD1</strain>
    </source>
</reference>
<proteinExistence type="predicted"/>
<dbReference type="Gene3D" id="2.10.260.10">
    <property type="match status" value="1"/>
</dbReference>
<protein>
    <submittedName>
        <fullName evidence="2">Bifunctional DNA-binding transcriptional regulator/antitoxin component of YhaV-PrlF toxin-antitoxin module</fullName>
    </submittedName>
</protein>
<name>A0ABT2EL21_9BACT</name>
<dbReference type="Proteomes" id="UP001204798">
    <property type="component" value="Unassembled WGS sequence"/>
</dbReference>
<keyword evidence="2" id="KW-0238">DNA-binding</keyword>
<dbReference type="Pfam" id="PF04014">
    <property type="entry name" value="MazE_antitoxin"/>
    <property type="match status" value="1"/>
</dbReference>
<dbReference type="SUPFAM" id="SSF89447">
    <property type="entry name" value="AbrB/MazE/MraZ-like"/>
    <property type="match status" value="1"/>
</dbReference>
<comment type="caution">
    <text evidence="2">The sequence shown here is derived from an EMBL/GenBank/DDBJ whole genome shotgun (WGS) entry which is preliminary data.</text>
</comment>
<sequence>MAQAPMKIKLPKRLIKALGLKPGDRLELVVDDEGNGLVVQQHKSIAEETFGIWSDMEEDGVTYVRRLRKEWEKRANW</sequence>
<dbReference type="InterPro" id="IPR037914">
    <property type="entry name" value="SpoVT-AbrB_sf"/>
</dbReference>
<evidence type="ECO:0000313" key="2">
    <source>
        <dbReference type="EMBL" id="MCS3918634.1"/>
    </source>
</evidence>
<keyword evidence="3" id="KW-1185">Reference proteome</keyword>
<dbReference type="EMBL" id="JANUCP010000002">
    <property type="protein sequence ID" value="MCS3918634.1"/>
    <property type="molecule type" value="Genomic_DNA"/>
</dbReference>
<dbReference type="InterPro" id="IPR007159">
    <property type="entry name" value="SpoVT-AbrB_dom"/>
</dbReference>
<evidence type="ECO:0000259" key="1">
    <source>
        <dbReference type="Pfam" id="PF04014"/>
    </source>
</evidence>
<gene>
    <name evidence="2" type="ORF">M2350_001034</name>
</gene>
<evidence type="ECO:0000313" key="3">
    <source>
        <dbReference type="Proteomes" id="UP001204798"/>
    </source>
</evidence>
<accession>A0ABT2EL21</accession>
<feature type="domain" description="SpoVT-AbrB" evidence="1">
    <location>
        <begin position="10"/>
        <end position="40"/>
    </location>
</feature>
<dbReference type="RefSeq" id="WP_259094617.1">
    <property type="nucleotide sequence ID" value="NZ_CP130454.1"/>
</dbReference>
<organism evidence="2 3">
    <name type="scientific">Candidatus Fervidibacter sacchari</name>
    <dbReference type="NCBI Taxonomy" id="1448929"/>
    <lineage>
        <taxon>Bacteria</taxon>
        <taxon>Candidatus Fervidibacterota</taxon>
        <taxon>Candidatus Fervidibacter</taxon>
    </lineage>
</organism>